<feature type="signal peptide" evidence="1">
    <location>
        <begin position="1"/>
        <end position="20"/>
    </location>
</feature>
<dbReference type="PROSITE" id="PS51257">
    <property type="entry name" value="PROKAR_LIPOPROTEIN"/>
    <property type="match status" value="1"/>
</dbReference>
<gene>
    <name evidence="2" type="ORF">CSX01_13265</name>
</gene>
<dbReference type="InterPro" id="IPR037250">
    <property type="entry name" value="NEAT_dom_sf"/>
</dbReference>
<protein>
    <recommendedName>
        <fullName evidence="4">Iron transporter</fullName>
    </recommendedName>
</protein>
<evidence type="ECO:0000256" key="1">
    <source>
        <dbReference type="SAM" id="SignalP"/>
    </source>
</evidence>
<comment type="caution">
    <text evidence="2">The sequence shown here is derived from an EMBL/GenBank/DDBJ whole genome shotgun (WGS) entry which is preliminary data.</text>
</comment>
<dbReference type="EMBL" id="PDYF01000078">
    <property type="protein sequence ID" value="PHU33818.1"/>
    <property type="molecule type" value="Genomic_DNA"/>
</dbReference>
<evidence type="ECO:0008006" key="4">
    <source>
        <dbReference type="Google" id="ProtNLM"/>
    </source>
</evidence>
<dbReference type="Proteomes" id="UP000225889">
    <property type="component" value="Unassembled WGS sequence"/>
</dbReference>
<dbReference type="AlphaFoldDB" id="A0A2G3DS08"/>
<proteinExistence type="predicted"/>
<organism evidence="2 3">
    <name type="scientific">Pseudobutyrivibrio ruminis</name>
    <dbReference type="NCBI Taxonomy" id="46206"/>
    <lineage>
        <taxon>Bacteria</taxon>
        <taxon>Bacillati</taxon>
        <taxon>Bacillota</taxon>
        <taxon>Clostridia</taxon>
        <taxon>Lachnospirales</taxon>
        <taxon>Lachnospiraceae</taxon>
        <taxon>Pseudobutyrivibrio</taxon>
    </lineage>
</organism>
<evidence type="ECO:0000313" key="2">
    <source>
        <dbReference type="EMBL" id="PHU33818.1"/>
    </source>
</evidence>
<reference evidence="2 3" key="2">
    <citation type="submission" date="2017-10" db="EMBL/GenBank/DDBJ databases">
        <authorList>
            <person name="Banno H."/>
            <person name="Chua N.-H."/>
        </authorList>
    </citation>
    <scope>NUCLEOTIDE SEQUENCE [LARGE SCALE GENOMIC DNA]</scope>
    <source>
        <strain evidence="2 3">JK626</strain>
    </source>
</reference>
<sequence>MKKKIFSLVLVAAMALSVVACGNKAEKPAVAETEVAAAAEAEVAEPEETPADVEEAEVAKLDLEDGEYTVEFTTDSSMFHVNETLDDKATLTVKDGVGTVHITLAGTGIINLYVGLAADAESDEANWLNYTEDEVTYDDGMTETVYGFDVPVPVLNEEYDVALLGSKGTWYDHKVKVTYEAN</sequence>
<name>A0A2G3DS08_9FIRM</name>
<evidence type="ECO:0000313" key="3">
    <source>
        <dbReference type="Proteomes" id="UP000225889"/>
    </source>
</evidence>
<reference evidence="2 3" key="1">
    <citation type="submission" date="2017-10" db="EMBL/GenBank/DDBJ databases">
        <title>Resolving the taxonomy of Roseburia spp., Eubacterium rectale and Agathobacter spp. through phylogenomic analysis.</title>
        <authorList>
            <person name="Sheridan P.O."/>
            <person name="Walker A.W."/>
            <person name="Duncan S.H."/>
            <person name="Scott K.P."/>
            <person name="Toole P.W.O."/>
            <person name="Luis P."/>
            <person name="Flint H.J."/>
        </authorList>
    </citation>
    <scope>NUCLEOTIDE SEQUENCE [LARGE SCALE GENOMIC DNA]</scope>
    <source>
        <strain evidence="2 3">JK626</strain>
    </source>
</reference>
<dbReference type="Gene3D" id="2.60.40.1850">
    <property type="match status" value="1"/>
</dbReference>
<keyword evidence="1" id="KW-0732">Signal</keyword>
<feature type="chain" id="PRO_5039495146" description="Iron transporter" evidence="1">
    <location>
        <begin position="21"/>
        <end position="182"/>
    </location>
</feature>
<dbReference type="RefSeq" id="WP_099392728.1">
    <property type="nucleotide sequence ID" value="NZ_PDYF01000078.1"/>
</dbReference>
<accession>A0A2G3DS08</accession>